<protein>
    <recommendedName>
        <fullName evidence="3">Thiol-disulfide oxidoreductase DCC</fullName>
    </recommendedName>
</protein>
<dbReference type="Pfam" id="PF04134">
    <property type="entry name" value="DCC1-like"/>
    <property type="match status" value="1"/>
</dbReference>
<reference evidence="1" key="1">
    <citation type="submission" date="2024-02" db="EMBL/GenBank/DDBJ databases">
        <authorList>
            <consortium name="ELIXIR-Norway"/>
            <consortium name="Elixir Norway"/>
        </authorList>
    </citation>
    <scope>NUCLEOTIDE SEQUENCE</scope>
</reference>
<organism evidence="1 2">
    <name type="scientific">Sphagnum jensenii</name>
    <dbReference type="NCBI Taxonomy" id="128206"/>
    <lineage>
        <taxon>Eukaryota</taxon>
        <taxon>Viridiplantae</taxon>
        <taxon>Streptophyta</taxon>
        <taxon>Embryophyta</taxon>
        <taxon>Bryophyta</taxon>
        <taxon>Sphagnophytina</taxon>
        <taxon>Sphagnopsida</taxon>
        <taxon>Sphagnales</taxon>
        <taxon>Sphagnaceae</taxon>
        <taxon>Sphagnum</taxon>
    </lineage>
</organism>
<evidence type="ECO:0008006" key="3">
    <source>
        <dbReference type="Google" id="ProtNLM"/>
    </source>
</evidence>
<dbReference type="Proteomes" id="UP001497444">
    <property type="component" value="Chromosome 18"/>
</dbReference>
<gene>
    <name evidence="1" type="ORF">CSSPJE1EN1_LOCUS12007</name>
</gene>
<name>A0ABP0WI96_9BRYO</name>
<accession>A0ABP0WI96</accession>
<dbReference type="PANTHER" id="PTHR33639:SF2">
    <property type="entry name" value="DUF393 DOMAIN-CONTAINING PROTEIN"/>
    <property type="match status" value="1"/>
</dbReference>
<keyword evidence="2" id="KW-1185">Reference proteome</keyword>
<dbReference type="PANTHER" id="PTHR33639">
    <property type="entry name" value="THIOL-DISULFIDE OXIDOREDUCTASE DCC"/>
    <property type="match status" value="1"/>
</dbReference>
<sequence length="216" mass="23640">MAVMARNGIVNLGVASATSRSVGCVAQIATSSSSSSVADDDEVKEKKKKADAYFASDSRPILLFDGVCNMCNGGVNFVLDNDPVGRLRFAALQSGAGRALLLRSGRAPDDISSLVLVEKDRSYIKSEGVLRTAQYLQSLFPPIASIALLFPLFFRDFVYESIADNRYSVFGQTNVIREHPLRNTIITVKSSACLLVKSTILSHCFRFPKLHFHLLF</sequence>
<evidence type="ECO:0000313" key="1">
    <source>
        <dbReference type="EMBL" id="CAK9266529.1"/>
    </source>
</evidence>
<dbReference type="EMBL" id="OZ020113">
    <property type="protein sequence ID" value="CAK9266529.1"/>
    <property type="molecule type" value="Genomic_DNA"/>
</dbReference>
<evidence type="ECO:0000313" key="2">
    <source>
        <dbReference type="Proteomes" id="UP001497444"/>
    </source>
</evidence>
<proteinExistence type="predicted"/>
<dbReference type="InterPro" id="IPR052927">
    <property type="entry name" value="DCC_oxidoreductase"/>
</dbReference>
<dbReference type="InterPro" id="IPR007263">
    <property type="entry name" value="DCC1-like"/>
</dbReference>